<dbReference type="PANTHER" id="PTHR32071:SF57">
    <property type="entry name" value="C4-DICARBOXYLATE TRANSPORT TRANSCRIPTIONAL REGULATORY PROTEIN DCTD"/>
    <property type="match status" value="1"/>
</dbReference>
<proteinExistence type="predicted"/>
<dbReference type="InterPro" id="IPR002197">
    <property type="entry name" value="HTH_Fis"/>
</dbReference>
<dbReference type="PANTHER" id="PTHR32071">
    <property type="entry name" value="TRANSCRIPTIONAL REGULATORY PROTEIN"/>
    <property type="match status" value="1"/>
</dbReference>
<reference evidence="7 8" key="1">
    <citation type="submission" date="2019-02" db="EMBL/GenBank/DDBJ databases">
        <title>Deep-cultivation of Planctomycetes and their phenomic and genomic characterization uncovers novel biology.</title>
        <authorList>
            <person name="Wiegand S."/>
            <person name="Jogler M."/>
            <person name="Boedeker C."/>
            <person name="Pinto D."/>
            <person name="Vollmers J."/>
            <person name="Rivas-Marin E."/>
            <person name="Kohn T."/>
            <person name="Peeters S.H."/>
            <person name="Heuer A."/>
            <person name="Rast P."/>
            <person name="Oberbeckmann S."/>
            <person name="Bunk B."/>
            <person name="Jeske O."/>
            <person name="Meyerdierks A."/>
            <person name="Storesund J.E."/>
            <person name="Kallscheuer N."/>
            <person name="Luecker S."/>
            <person name="Lage O.M."/>
            <person name="Pohl T."/>
            <person name="Merkel B.J."/>
            <person name="Hornburger P."/>
            <person name="Mueller R.-W."/>
            <person name="Bruemmer F."/>
            <person name="Labrenz M."/>
            <person name="Spormann A.M."/>
            <person name="Op den Camp H."/>
            <person name="Overmann J."/>
            <person name="Amann R."/>
            <person name="Jetten M.S.M."/>
            <person name="Mascher T."/>
            <person name="Medema M.H."/>
            <person name="Devos D.P."/>
            <person name="Kaster A.-K."/>
            <person name="Ovreas L."/>
            <person name="Rohde M."/>
            <person name="Galperin M.Y."/>
            <person name="Jogler C."/>
        </authorList>
    </citation>
    <scope>NUCLEOTIDE SEQUENCE [LARGE SCALE GENOMIC DNA]</scope>
    <source>
        <strain evidence="7 8">K22_7</strain>
    </source>
</reference>
<dbReference type="Gene3D" id="1.10.10.60">
    <property type="entry name" value="Homeodomain-like"/>
    <property type="match status" value="1"/>
</dbReference>
<dbReference type="Gene3D" id="3.40.50.300">
    <property type="entry name" value="P-loop containing nucleotide triphosphate hydrolases"/>
    <property type="match status" value="1"/>
</dbReference>
<dbReference type="InterPro" id="IPR058031">
    <property type="entry name" value="AAA_lid_NorR"/>
</dbReference>
<sequence length="494" mass="53010">MNTGTKIRIFGRLLDSLDAPVWVIGADGNLVYLSAGVATWLDRDVQPMVGRRCVAGATVSDDPLDRIAASLSPPPGLAQRGTASLRVQIPAIDGTPRRDPIEVRFVRIGHGKDAITIAVAGSFDDRGTDGEWKDAVELRQRLDRWRKHHASLTTIATAGVSKSAKRLRRRLQVAAATRTDIGFFGPPGCASELIATRIHQLAAPGEPIVTVDGSLMDPELLDATLMPLIDRLSDSSSAVSTALVRHLDEMPLDAQLRLSDLHSTYGGRLRLLALCGVRPATLPDDHDPISIDPLAIDASHQRGLCDALIEILSSLSVPMEPLSDRVDDIPLLATALLDNRRAAGDGSAERISRAALDALVIYPWPGNFDELDAAIRHAVRATTGSSIAPEHLPLAIRSYRPGGASAVAKSTAVSLDDAVFRYEMRLINEAVDAADGNRAEASRRLGISRSRLLRKLDEAEQRSAGDQSSKVRSSPERSSDTSTAKSPGKRPPKS</sequence>
<keyword evidence="3" id="KW-0805">Transcription regulation</keyword>
<evidence type="ECO:0000256" key="5">
    <source>
        <dbReference type="SAM" id="MobiDB-lite"/>
    </source>
</evidence>
<evidence type="ECO:0000256" key="4">
    <source>
        <dbReference type="ARBA" id="ARBA00023163"/>
    </source>
</evidence>
<dbReference type="InterPro" id="IPR027417">
    <property type="entry name" value="P-loop_NTPase"/>
</dbReference>
<dbReference type="Gene3D" id="1.10.8.60">
    <property type="match status" value="1"/>
</dbReference>
<keyword evidence="1" id="KW-0547">Nucleotide-binding</keyword>
<keyword evidence="2" id="KW-0067">ATP-binding</keyword>
<evidence type="ECO:0000259" key="6">
    <source>
        <dbReference type="PROSITE" id="PS50045"/>
    </source>
</evidence>
<dbReference type="SUPFAM" id="SSF46689">
    <property type="entry name" value="Homeodomain-like"/>
    <property type="match status" value="1"/>
</dbReference>
<feature type="domain" description="Sigma-54 factor interaction" evidence="6">
    <location>
        <begin position="157"/>
        <end position="380"/>
    </location>
</feature>
<dbReference type="Pfam" id="PF02954">
    <property type="entry name" value="HTH_8"/>
    <property type="match status" value="1"/>
</dbReference>
<evidence type="ECO:0000313" key="7">
    <source>
        <dbReference type="EMBL" id="QDT08057.1"/>
    </source>
</evidence>
<dbReference type="GO" id="GO:0005524">
    <property type="term" value="F:ATP binding"/>
    <property type="evidence" value="ECO:0007669"/>
    <property type="project" value="UniProtKB-KW"/>
</dbReference>
<name>A0A517NLP2_9BACT</name>
<accession>A0A517NLP2</accession>
<evidence type="ECO:0000313" key="8">
    <source>
        <dbReference type="Proteomes" id="UP000318538"/>
    </source>
</evidence>
<dbReference type="RefSeq" id="WP_145176905.1">
    <property type="nucleotide sequence ID" value="NZ_CP036525.1"/>
</dbReference>
<gene>
    <name evidence="7" type="primary">zraR_12</name>
    <name evidence="7" type="ORF">K227x_64870</name>
</gene>
<dbReference type="InterPro" id="IPR002078">
    <property type="entry name" value="Sigma_54_int"/>
</dbReference>
<dbReference type="SUPFAM" id="SSF52540">
    <property type="entry name" value="P-loop containing nucleoside triphosphate hydrolases"/>
    <property type="match status" value="1"/>
</dbReference>
<keyword evidence="4" id="KW-0804">Transcription</keyword>
<dbReference type="OrthoDB" id="231230at2"/>
<dbReference type="Proteomes" id="UP000318538">
    <property type="component" value="Chromosome"/>
</dbReference>
<evidence type="ECO:0000256" key="3">
    <source>
        <dbReference type="ARBA" id="ARBA00023015"/>
    </source>
</evidence>
<dbReference type="AlphaFoldDB" id="A0A517NLP2"/>
<protein>
    <submittedName>
        <fullName evidence="7">Transcriptional regulatory protein ZraR</fullName>
    </submittedName>
</protein>
<dbReference type="PRINTS" id="PR01590">
    <property type="entry name" value="HTHFIS"/>
</dbReference>
<dbReference type="KEGG" id="rlc:K227x_64870"/>
<evidence type="ECO:0000256" key="1">
    <source>
        <dbReference type="ARBA" id="ARBA00022741"/>
    </source>
</evidence>
<organism evidence="7 8">
    <name type="scientific">Rubripirellula lacrimiformis</name>
    <dbReference type="NCBI Taxonomy" id="1930273"/>
    <lineage>
        <taxon>Bacteria</taxon>
        <taxon>Pseudomonadati</taxon>
        <taxon>Planctomycetota</taxon>
        <taxon>Planctomycetia</taxon>
        <taxon>Pirellulales</taxon>
        <taxon>Pirellulaceae</taxon>
        <taxon>Rubripirellula</taxon>
    </lineage>
</organism>
<evidence type="ECO:0000256" key="2">
    <source>
        <dbReference type="ARBA" id="ARBA00022840"/>
    </source>
</evidence>
<dbReference type="GO" id="GO:0006355">
    <property type="term" value="P:regulation of DNA-templated transcription"/>
    <property type="evidence" value="ECO:0007669"/>
    <property type="project" value="InterPro"/>
</dbReference>
<dbReference type="EMBL" id="CP036525">
    <property type="protein sequence ID" value="QDT08057.1"/>
    <property type="molecule type" value="Genomic_DNA"/>
</dbReference>
<dbReference type="PROSITE" id="PS50045">
    <property type="entry name" value="SIGMA54_INTERACT_4"/>
    <property type="match status" value="1"/>
</dbReference>
<dbReference type="GO" id="GO:0043565">
    <property type="term" value="F:sequence-specific DNA binding"/>
    <property type="evidence" value="ECO:0007669"/>
    <property type="project" value="InterPro"/>
</dbReference>
<feature type="region of interest" description="Disordered" evidence="5">
    <location>
        <begin position="456"/>
        <end position="494"/>
    </location>
</feature>
<dbReference type="InterPro" id="IPR009057">
    <property type="entry name" value="Homeodomain-like_sf"/>
</dbReference>
<keyword evidence="8" id="KW-1185">Reference proteome</keyword>
<dbReference type="Pfam" id="PF25601">
    <property type="entry name" value="AAA_lid_14"/>
    <property type="match status" value="1"/>
</dbReference>